<organism evidence="1 2">
    <name type="scientific">Sumerlaea chitinivorans</name>
    <dbReference type="NCBI Taxonomy" id="2250252"/>
    <lineage>
        <taxon>Bacteria</taxon>
        <taxon>Candidatus Sumerlaeota</taxon>
        <taxon>Candidatus Sumerlaeia</taxon>
        <taxon>Candidatus Sumerlaeales</taxon>
        <taxon>Candidatus Sumerlaeaceae</taxon>
        <taxon>Candidatus Sumerlaea</taxon>
    </lineage>
</organism>
<evidence type="ECO:0000313" key="1">
    <source>
        <dbReference type="EMBL" id="AXA37114.1"/>
    </source>
</evidence>
<accession>A0A2Z4Y7A4</accession>
<reference evidence="1 2" key="1">
    <citation type="submission" date="2018-05" db="EMBL/GenBank/DDBJ databases">
        <title>A metagenomic window into the 2 km-deep terrestrial subsurface aquifer revealed taxonomically and functionally diverse microbial community comprising novel uncultured bacterial lineages.</title>
        <authorList>
            <person name="Kadnikov V.V."/>
            <person name="Mardanov A.V."/>
            <person name="Beletsky A.V."/>
            <person name="Banks D."/>
            <person name="Pimenov N.V."/>
            <person name="Frank Y.A."/>
            <person name="Karnachuk O.V."/>
            <person name="Ravin N.V."/>
        </authorList>
    </citation>
    <scope>NUCLEOTIDE SEQUENCE [LARGE SCALE GENOMIC DNA]</scope>
    <source>
        <strain evidence="1">BY</strain>
    </source>
</reference>
<sequence length="64" mass="7367">MLFPAEVFIYNDYCLYLLKNIQLFAVNRNAIEQSASKEMRALFETIFLRIGNWVASSGTGFARL</sequence>
<dbReference type="Proteomes" id="UP000262583">
    <property type="component" value="Chromosome"/>
</dbReference>
<evidence type="ECO:0000313" key="2">
    <source>
        <dbReference type="Proteomes" id="UP000262583"/>
    </source>
</evidence>
<dbReference type="KEGG" id="schv:BRCON_2337"/>
<gene>
    <name evidence="1" type="ORF">BRCON_2337</name>
</gene>
<dbReference type="AlphaFoldDB" id="A0A2Z4Y7A4"/>
<name>A0A2Z4Y7A4_SUMC1</name>
<protein>
    <submittedName>
        <fullName evidence="1">Uncharacterized protein</fullName>
    </submittedName>
</protein>
<dbReference type="EMBL" id="CP030759">
    <property type="protein sequence ID" value="AXA37114.1"/>
    <property type="molecule type" value="Genomic_DNA"/>
</dbReference>
<proteinExistence type="predicted"/>